<name>A0A6G0RPE7_9STRA</name>
<comment type="caution">
    <text evidence="2">The sequence shown here is derived from an EMBL/GenBank/DDBJ whole genome shotgun (WGS) entry which is preliminary data.</text>
</comment>
<accession>A0A6G0RPE7</accession>
<dbReference type="EMBL" id="QXFY01000679">
    <property type="protein sequence ID" value="KAE9338083.1"/>
    <property type="molecule type" value="Genomic_DNA"/>
</dbReference>
<proteinExistence type="predicted"/>
<reference evidence="2 3" key="1">
    <citation type="submission" date="2018-09" db="EMBL/GenBank/DDBJ databases">
        <title>Genomic investigation of the strawberry pathogen Phytophthora fragariae indicates pathogenicity is determined by transcriptional variation in three key races.</title>
        <authorList>
            <person name="Adams T.M."/>
            <person name="Armitage A.D."/>
            <person name="Sobczyk M.K."/>
            <person name="Bates H.J."/>
            <person name="Dunwell J.M."/>
            <person name="Nellist C.F."/>
            <person name="Harrison R.J."/>
        </authorList>
    </citation>
    <scope>NUCLEOTIDE SEQUENCE [LARGE SCALE GENOMIC DNA]</scope>
    <source>
        <strain evidence="2 3">NOV-77</strain>
    </source>
</reference>
<evidence type="ECO:0000313" key="3">
    <source>
        <dbReference type="Proteomes" id="UP000486351"/>
    </source>
</evidence>
<dbReference type="AlphaFoldDB" id="A0A6G0RPE7"/>
<organism evidence="2 3">
    <name type="scientific">Phytophthora fragariae</name>
    <dbReference type="NCBI Taxonomy" id="53985"/>
    <lineage>
        <taxon>Eukaryota</taxon>
        <taxon>Sar</taxon>
        <taxon>Stramenopiles</taxon>
        <taxon>Oomycota</taxon>
        <taxon>Peronosporomycetes</taxon>
        <taxon>Peronosporales</taxon>
        <taxon>Peronosporaceae</taxon>
        <taxon>Phytophthora</taxon>
    </lineage>
</organism>
<dbReference type="Proteomes" id="UP000486351">
    <property type="component" value="Unassembled WGS sequence"/>
</dbReference>
<protein>
    <submittedName>
        <fullName evidence="2">Uncharacterized protein</fullName>
    </submittedName>
</protein>
<evidence type="ECO:0000256" key="1">
    <source>
        <dbReference type="SAM" id="MobiDB-lite"/>
    </source>
</evidence>
<sequence>MAPSAKEPRSANVKVAQSRRVHTNGRSDMQERKSRDDSNPRQMRHYIGINQVASGEIQEMEHVQSLVELQAATIASEQPLSIEQVEQVRSALAREDTNAVVGGA</sequence>
<feature type="region of interest" description="Disordered" evidence="1">
    <location>
        <begin position="1"/>
        <end position="43"/>
    </location>
</feature>
<gene>
    <name evidence="2" type="ORF">PF008_g12220</name>
</gene>
<feature type="compositionally biased region" description="Basic and acidic residues" evidence="1">
    <location>
        <begin position="28"/>
        <end position="39"/>
    </location>
</feature>
<evidence type="ECO:0000313" key="2">
    <source>
        <dbReference type="EMBL" id="KAE9338083.1"/>
    </source>
</evidence>